<reference evidence="2 3" key="1">
    <citation type="submission" date="2024-05" db="EMBL/GenBank/DDBJ databases">
        <title>Culex pipiens pipiens assembly and annotation.</title>
        <authorList>
            <person name="Alout H."/>
            <person name="Durand T."/>
        </authorList>
    </citation>
    <scope>NUCLEOTIDE SEQUENCE [LARGE SCALE GENOMIC DNA]</scope>
    <source>
        <strain evidence="2">HA-2024</strain>
        <tissue evidence="2">Whole body</tissue>
    </source>
</reference>
<keyword evidence="3" id="KW-1185">Reference proteome</keyword>
<feature type="region of interest" description="Disordered" evidence="1">
    <location>
        <begin position="149"/>
        <end position="191"/>
    </location>
</feature>
<protein>
    <submittedName>
        <fullName evidence="2">Uncharacterized protein</fullName>
    </submittedName>
</protein>
<gene>
    <name evidence="2" type="ORF">pipiens_018008</name>
</gene>
<evidence type="ECO:0000313" key="3">
    <source>
        <dbReference type="Proteomes" id="UP001562425"/>
    </source>
</evidence>
<comment type="caution">
    <text evidence="2">The sequence shown here is derived from an EMBL/GenBank/DDBJ whole genome shotgun (WGS) entry which is preliminary data.</text>
</comment>
<name>A0ABD1CDY1_CULPP</name>
<evidence type="ECO:0000313" key="2">
    <source>
        <dbReference type="EMBL" id="KAL1374591.1"/>
    </source>
</evidence>
<dbReference type="EMBL" id="JBEHCU010013230">
    <property type="protein sequence ID" value="KAL1374591.1"/>
    <property type="molecule type" value="Genomic_DNA"/>
</dbReference>
<feature type="non-terminal residue" evidence="2">
    <location>
        <position position="1"/>
    </location>
</feature>
<organism evidence="2 3">
    <name type="scientific">Culex pipiens pipiens</name>
    <name type="common">Northern house mosquito</name>
    <dbReference type="NCBI Taxonomy" id="38569"/>
    <lineage>
        <taxon>Eukaryota</taxon>
        <taxon>Metazoa</taxon>
        <taxon>Ecdysozoa</taxon>
        <taxon>Arthropoda</taxon>
        <taxon>Hexapoda</taxon>
        <taxon>Insecta</taxon>
        <taxon>Pterygota</taxon>
        <taxon>Neoptera</taxon>
        <taxon>Endopterygota</taxon>
        <taxon>Diptera</taxon>
        <taxon>Nematocera</taxon>
        <taxon>Culicoidea</taxon>
        <taxon>Culicidae</taxon>
        <taxon>Culicinae</taxon>
        <taxon>Culicini</taxon>
        <taxon>Culex</taxon>
        <taxon>Culex</taxon>
    </lineage>
</organism>
<evidence type="ECO:0000256" key="1">
    <source>
        <dbReference type="SAM" id="MobiDB-lite"/>
    </source>
</evidence>
<accession>A0ABD1CDY1</accession>
<proteinExistence type="predicted"/>
<sequence>LRLNSNSPLKNATREAAAMSHLFNITVNQYGRGGRGEAGGKGRACAPRGVGGGNSTAFALPRATTCTNECGETHGTTPFPLQQHSTTITLQAASASAPVAPQSSGLVLRRPNIPTPSIRCPKQLGACFPGPAVPGAGFPGPAVPGAGFSRTSGSRRRIARPHATLPQQKAKGQGWCGGRWAHPNSCHRTQG</sequence>
<dbReference type="AlphaFoldDB" id="A0ABD1CDY1"/>
<dbReference type="Proteomes" id="UP001562425">
    <property type="component" value="Unassembled WGS sequence"/>
</dbReference>